<feature type="region of interest" description="Disordered" evidence="5">
    <location>
        <begin position="252"/>
        <end position="281"/>
    </location>
</feature>
<proteinExistence type="predicted"/>
<evidence type="ECO:0000256" key="3">
    <source>
        <dbReference type="ARBA" id="ARBA00023163"/>
    </source>
</evidence>
<keyword evidence="2" id="KW-0238">DNA-binding</keyword>
<dbReference type="Pfam" id="PF00172">
    <property type="entry name" value="Zn_clus"/>
    <property type="match status" value="1"/>
</dbReference>
<dbReference type="PROSITE" id="PS50048">
    <property type="entry name" value="ZN2_CY6_FUNGAL_2"/>
    <property type="match status" value="1"/>
</dbReference>
<keyword evidence="3" id="KW-0804">Transcription</keyword>
<feature type="compositionally biased region" description="Basic and acidic residues" evidence="5">
    <location>
        <begin position="263"/>
        <end position="278"/>
    </location>
</feature>
<dbReference type="OrthoDB" id="5296287at2759"/>
<name>A0A1L9PDH7_ASPVE</name>
<dbReference type="PANTHER" id="PTHR47654:SF3">
    <property type="entry name" value="ZN(II)2CYS6 TRANSCRIPTION FACTOR (EUROFUNG)"/>
    <property type="match status" value="1"/>
</dbReference>
<dbReference type="EMBL" id="KV878127">
    <property type="protein sequence ID" value="OJI99569.1"/>
    <property type="molecule type" value="Genomic_DNA"/>
</dbReference>
<keyword evidence="8" id="KW-1185">Reference proteome</keyword>
<dbReference type="InterPro" id="IPR053230">
    <property type="entry name" value="Trans_reg_galc"/>
</dbReference>
<evidence type="ECO:0000256" key="2">
    <source>
        <dbReference type="ARBA" id="ARBA00023125"/>
    </source>
</evidence>
<dbReference type="GO" id="GO:0003677">
    <property type="term" value="F:DNA binding"/>
    <property type="evidence" value="ECO:0007669"/>
    <property type="project" value="UniProtKB-KW"/>
</dbReference>
<keyword evidence="1" id="KW-0805">Transcription regulation</keyword>
<evidence type="ECO:0000256" key="1">
    <source>
        <dbReference type="ARBA" id="ARBA00023015"/>
    </source>
</evidence>
<dbReference type="InterPro" id="IPR001138">
    <property type="entry name" value="Zn2Cys6_DnaBD"/>
</dbReference>
<evidence type="ECO:0000313" key="8">
    <source>
        <dbReference type="Proteomes" id="UP000184073"/>
    </source>
</evidence>
<dbReference type="SUPFAM" id="SSF57701">
    <property type="entry name" value="Zn2/Cys6 DNA-binding domain"/>
    <property type="match status" value="1"/>
</dbReference>
<feature type="region of interest" description="Disordered" evidence="5">
    <location>
        <begin position="1"/>
        <end position="29"/>
    </location>
</feature>
<feature type="domain" description="Zn(2)-C6 fungal-type" evidence="6">
    <location>
        <begin position="37"/>
        <end position="66"/>
    </location>
</feature>
<dbReference type="Proteomes" id="UP000184073">
    <property type="component" value="Unassembled WGS sequence"/>
</dbReference>
<dbReference type="VEuPathDB" id="FungiDB:ASPVEDRAFT_26370"/>
<evidence type="ECO:0000256" key="4">
    <source>
        <dbReference type="ARBA" id="ARBA00023242"/>
    </source>
</evidence>
<keyword evidence="4" id="KW-0539">Nucleus</keyword>
<dbReference type="CDD" id="cd00067">
    <property type="entry name" value="GAL4"/>
    <property type="match status" value="1"/>
</dbReference>
<dbReference type="GeneID" id="63725407"/>
<evidence type="ECO:0000313" key="7">
    <source>
        <dbReference type="EMBL" id="OJI99569.1"/>
    </source>
</evidence>
<dbReference type="GO" id="GO:0008270">
    <property type="term" value="F:zinc ion binding"/>
    <property type="evidence" value="ECO:0007669"/>
    <property type="project" value="InterPro"/>
</dbReference>
<gene>
    <name evidence="7" type="ORF">ASPVEDRAFT_26370</name>
</gene>
<dbReference type="InterPro" id="IPR036864">
    <property type="entry name" value="Zn2-C6_fun-type_DNA-bd_sf"/>
</dbReference>
<evidence type="ECO:0000259" key="6">
    <source>
        <dbReference type="PROSITE" id="PS50048"/>
    </source>
</evidence>
<reference evidence="8" key="1">
    <citation type="journal article" date="2017" name="Genome Biol.">
        <title>Comparative genomics reveals high biological diversity and specific adaptations in the industrially and medically important fungal genus Aspergillus.</title>
        <authorList>
            <person name="de Vries R.P."/>
            <person name="Riley R."/>
            <person name="Wiebenga A."/>
            <person name="Aguilar-Osorio G."/>
            <person name="Amillis S."/>
            <person name="Uchima C.A."/>
            <person name="Anderluh G."/>
            <person name="Asadollahi M."/>
            <person name="Askin M."/>
            <person name="Barry K."/>
            <person name="Battaglia E."/>
            <person name="Bayram O."/>
            <person name="Benocci T."/>
            <person name="Braus-Stromeyer S.A."/>
            <person name="Caldana C."/>
            <person name="Canovas D."/>
            <person name="Cerqueira G.C."/>
            <person name="Chen F."/>
            <person name="Chen W."/>
            <person name="Choi C."/>
            <person name="Clum A."/>
            <person name="Dos Santos R.A."/>
            <person name="Damasio A.R."/>
            <person name="Diallinas G."/>
            <person name="Emri T."/>
            <person name="Fekete E."/>
            <person name="Flipphi M."/>
            <person name="Freyberg S."/>
            <person name="Gallo A."/>
            <person name="Gournas C."/>
            <person name="Habgood R."/>
            <person name="Hainaut M."/>
            <person name="Harispe M.L."/>
            <person name="Henrissat B."/>
            <person name="Hilden K.S."/>
            <person name="Hope R."/>
            <person name="Hossain A."/>
            <person name="Karabika E."/>
            <person name="Karaffa L."/>
            <person name="Karanyi Z."/>
            <person name="Krasevec N."/>
            <person name="Kuo A."/>
            <person name="Kusch H."/>
            <person name="LaButti K."/>
            <person name="Lagendijk E.L."/>
            <person name="Lapidus A."/>
            <person name="Levasseur A."/>
            <person name="Lindquist E."/>
            <person name="Lipzen A."/>
            <person name="Logrieco A.F."/>
            <person name="MacCabe A."/>
            <person name="Maekelae M.R."/>
            <person name="Malavazi I."/>
            <person name="Melin P."/>
            <person name="Meyer V."/>
            <person name="Mielnichuk N."/>
            <person name="Miskei M."/>
            <person name="Molnar A.P."/>
            <person name="Mule G."/>
            <person name="Ngan C.Y."/>
            <person name="Orejas M."/>
            <person name="Orosz E."/>
            <person name="Ouedraogo J.P."/>
            <person name="Overkamp K.M."/>
            <person name="Park H.-S."/>
            <person name="Perrone G."/>
            <person name="Piumi F."/>
            <person name="Punt P.J."/>
            <person name="Ram A.F."/>
            <person name="Ramon A."/>
            <person name="Rauscher S."/>
            <person name="Record E."/>
            <person name="Riano-Pachon D.M."/>
            <person name="Robert V."/>
            <person name="Roehrig J."/>
            <person name="Ruller R."/>
            <person name="Salamov A."/>
            <person name="Salih N.S."/>
            <person name="Samson R.A."/>
            <person name="Sandor E."/>
            <person name="Sanguinetti M."/>
            <person name="Schuetze T."/>
            <person name="Sepcic K."/>
            <person name="Shelest E."/>
            <person name="Sherlock G."/>
            <person name="Sophianopoulou V."/>
            <person name="Squina F.M."/>
            <person name="Sun H."/>
            <person name="Susca A."/>
            <person name="Todd R.B."/>
            <person name="Tsang A."/>
            <person name="Unkles S.E."/>
            <person name="van de Wiele N."/>
            <person name="van Rossen-Uffink D."/>
            <person name="Oliveira J.V."/>
            <person name="Vesth T.C."/>
            <person name="Visser J."/>
            <person name="Yu J.-H."/>
            <person name="Zhou M."/>
            <person name="Andersen M.R."/>
            <person name="Archer D.B."/>
            <person name="Baker S.E."/>
            <person name="Benoit I."/>
            <person name="Brakhage A.A."/>
            <person name="Braus G.H."/>
            <person name="Fischer R."/>
            <person name="Frisvad J.C."/>
            <person name="Goldman G.H."/>
            <person name="Houbraken J."/>
            <person name="Oakley B."/>
            <person name="Pocsi I."/>
            <person name="Scazzocchio C."/>
            <person name="Seiboth B."/>
            <person name="vanKuyk P.A."/>
            <person name="Wortman J."/>
            <person name="Dyer P.S."/>
            <person name="Grigoriev I.V."/>
        </authorList>
    </citation>
    <scope>NUCLEOTIDE SEQUENCE [LARGE SCALE GENOMIC DNA]</scope>
    <source>
        <strain evidence="8">CBS 583.65</strain>
    </source>
</reference>
<dbReference type="AlphaFoldDB" id="A0A1L9PDH7"/>
<dbReference type="RefSeq" id="XP_040665332.1">
    <property type="nucleotide sequence ID" value="XM_040809896.1"/>
</dbReference>
<accession>A0A1L9PDH7</accession>
<evidence type="ECO:0000256" key="5">
    <source>
        <dbReference type="SAM" id="MobiDB-lite"/>
    </source>
</evidence>
<dbReference type="GO" id="GO:0000981">
    <property type="term" value="F:DNA-binding transcription factor activity, RNA polymerase II-specific"/>
    <property type="evidence" value="ECO:0007669"/>
    <property type="project" value="InterPro"/>
</dbReference>
<dbReference type="SMART" id="SM00066">
    <property type="entry name" value="GAL4"/>
    <property type="match status" value="1"/>
</dbReference>
<organism evidence="7 8">
    <name type="scientific">Aspergillus versicolor CBS 583.65</name>
    <dbReference type="NCBI Taxonomy" id="1036611"/>
    <lineage>
        <taxon>Eukaryota</taxon>
        <taxon>Fungi</taxon>
        <taxon>Dikarya</taxon>
        <taxon>Ascomycota</taxon>
        <taxon>Pezizomycotina</taxon>
        <taxon>Eurotiomycetes</taxon>
        <taxon>Eurotiomycetidae</taxon>
        <taxon>Eurotiales</taxon>
        <taxon>Aspergillaceae</taxon>
        <taxon>Aspergillus</taxon>
        <taxon>Aspergillus subgen. Nidulantes</taxon>
    </lineage>
</organism>
<dbReference type="Gene3D" id="4.10.240.10">
    <property type="entry name" value="Zn(2)-C6 fungal-type DNA-binding domain"/>
    <property type="match status" value="1"/>
</dbReference>
<protein>
    <recommendedName>
        <fullName evidence="6">Zn(2)-C6 fungal-type domain-containing protein</fullName>
    </recommendedName>
</protein>
<dbReference type="PANTHER" id="PTHR47654">
    <property type="entry name" value="ZN(II)2CYS6 TRANSCRIPTION FACTOR (EUROFUNG)-RELATED"/>
    <property type="match status" value="1"/>
</dbReference>
<sequence length="314" mass="34751">MTSPASRKSLGFLAPSLPDDPSKQSLPLSKHTRQSNACAACKARESKCIGGQPCNECTEIGSVCIFSAGRDKRRKYAQRQAAQELALIYQLLDNILDAFDAGDITKLAELLLNVRDSRLRHAESRNRSLPRIRYSSTATDFKDTVILSADLNKPTQPVIGDCVRRVSASFGPSSASVECPDEANVMSKDSNCDLGRRAASYTCKDSGIACLRKLENEASKFNKEGQQQLPVNNSVTPVEYRPDDAHIQDLSSAEPQLLPFGQRSERTSRRPSPRHTDFQKSANRSSDIIAFFKSDHELQQCPFAWSPDFFSVDM</sequence>